<dbReference type="Pfam" id="PF19567">
    <property type="entry name" value="CpsB_CapC"/>
    <property type="match status" value="1"/>
</dbReference>
<comment type="similarity">
    <text evidence="1">Belongs to the metallo-dependent hydrolases superfamily. CpsB/CapC family.</text>
</comment>
<evidence type="ECO:0000256" key="1">
    <source>
        <dbReference type="ARBA" id="ARBA00005750"/>
    </source>
</evidence>
<dbReference type="GO" id="GO:0030145">
    <property type="term" value="F:manganese ion binding"/>
    <property type="evidence" value="ECO:0007669"/>
    <property type="project" value="InterPro"/>
</dbReference>
<dbReference type="InterPro" id="IPR016667">
    <property type="entry name" value="Caps_polysacc_synth_CpsB/CapC"/>
</dbReference>
<accession>A0A7S7NVA4</accession>
<dbReference type="SUPFAM" id="SSF89550">
    <property type="entry name" value="PHP domain-like"/>
    <property type="match status" value="1"/>
</dbReference>
<dbReference type="AlphaFoldDB" id="A0A7S7NVA4"/>
<dbReference type="GO" id="GO:0004725">
    <property type="term" value="F:protein tyrosine phosphatase activity"/>
    <property type="evidence" value="ECO:0007669"/>
    <property type="project" value="UniProtKB-EC"/>
</dbReference>
<keyword evidence="6" id="KW-1185">Reference proteome</keyword>
<evidence type="ECO:0000256" key="3">
    <source>
        <dbReference type="ARBA" id="ARBA00022801"/>
    </source>
</evidence>
<dbReference type="InterPro" id="IPR016195">
    <property type="entry name" value="Pol/histidinol_Pase-like"/>
</dbReference>
<dbReference type="KEGG" id="pfer:IRI77_10745"/>
<proteinExistence type="inferred from homology"/>
<organism evidence="5 6">
    <name type="scientific">Paludibaculum fermentans</name>
    <dbReference type="NCBI Taxonomy" id="1473598"/>
    <lineage>
        <taxon>Bacteria</taxon>
        <taxon>Pseudomonadati</taxon>
        <taxon>Acidobacteriota</taxon>
        <taxon>Terriglobia</taxon>
        <taxon>Bryobacterales</taxon>
        <taxon>Bryobacteraceae</taxon>
        <taxon>Paludibaculum</taxon>
    </lineage>
</organism>
<comment type="catalytic activity">
    <reaction evidence="4">
        <text>O-phospho-L-tyrosyl-[protein] + H2O = L-tyrosyl-[protein] + phosphate</text>
        <dbReference type="Rhea" id="RHEA:10684"/>
        <dbReference type="Rhea" id="RHEA-COMP:10136"/>
        <dbReference type="Rhea" id="RHEA-COMP:20101"/>
        <dbReference type="ChEBI" id="CHEBI:15377"/>
        <dbReference type="ChEBI" id="CHEBI:43474"/>
        <dbReference type="ChEBI" id="CHEBI:46858"/>
        <dbReference type="ChEBI" id="CHEBI:61978"/>
        <dbReference type="EC" id="3.1.3.48"/>
    </reaction>
</comment>
<dbReference type="Proteomes" id="UP000593892">
    <property type="component" value="Chromosome"/>
</dbReference>
<gene>
    <name evidence="5" type="ORF">IRI77_10745</name>
</gene>
<keyword evidence="3" id="KW-0378">Hydrolase</keyword>
<dbReference type="EMBL" id="CP063849">
    <property type="protein sequence ID" value="QOY90405.1"/>
    <property type="molecule type" value="Genomic_DNA"/>
</dbReference>
<protein>
    <recommendedName>
        <fullName evidence="2">protein-tyrosine-phosphatase</fullName>
        <ecNumber evidence="2">3.1.3.48</ecNumber>
    </recommendedName>
</protein>
<sequence length="258" mass="29112">MVDIHSHVLPGIDDGSKSMDETVEMIRMARAHGTTILVASPHADTQYTYDAARVEELLAEARALAGPGIQLVRGCDFHLMFDNIEAALREPMKYTINQKGYLLMELSDITIFPNTGSLWTQLEDAGMKIILTHPERNPLLRQRLELVQEWVAQGRYMQVTGQSLLGLFGKKAEEFAKQLLDLGLVHFIASDAHDLRGRPPRLDVAFHWICENYSPRLAELLFIEHPAAAVRGEALDLKDFPPPAKPRKTGFWSRVFKK</sequence>
<dbReference type="EC" id="3.1.3.48" evidence="2"/>
<name>A0A7S7NVA4_PALFE</name>
<dbReference type="PANTHER" id="PTHR39181">
    <property type="entry name" value="TYROSINE-PROTEIN PHOSPHATASE YWQE"/>
    <property type="match status" value="1"/>
</dbReference>
<evidence type="ECO:0000313" key="5">
    <source>
        <dbReference type="EMBL" id="QOY90405.1"/>
    </source>
</evidence>
<reference evidence="5 6" key="1">
    <citation type="submission" date="2020-10" db="EMBL/GenBank/DDBJ databases">
        <title>Complete genome sequence of Paludibaculum fermentans P105T, a facultatively anaerobic acidobacterium capable of dissimilatory Fe(III) reduction.</title>
        <authorList>
            <person name="Dedysh S.N."/>
            <person name="Beletsky A.V."/>
            <person name="Kulichevskaya I.S."/>
            <person name="Mardanov A.V."/>
            <person name="Ravin N.V."/>
        </authorList>
    </citation>
    <scope>NUCLEOTIDE SEQUENCE [LARGE SCALE GENOMIC DNA]</scope>
    <source>
        <strain evidence="5 6">P105</strain>
    </source>
</reference>
<dbReference type="Gene3D" id="3.20.20.140">
    <property type="entry name" value="Metal-dependent hydrolases"/>
    <property type="match status" value="1"/>
</dbReference>
<evidence type="ECO:0000256" key="2">
    <source>
        <dbReference type="ARBA" id="ARBA00013064"/>
    </source>
</evidence>
<dbReference type="RefSeq" id="WP_194452069.1">
    <property type="nucleotide sequence ID" value="NZ_CP063849.1"/>
</dbReference>
<dbReference type="PIRSF" id="PIRSF016557">
    <property type="entry name" value="Caps_synth_CpsB"/>
    <property type="match status" value="1"/>
</dbReference>
<dbReference type="PANTHER" id="PTHR39181:SF1">
    <property type="entry name" value="TYROSINE-PROTEIN PHOSPHATASE YWQE"/>
    <property type="match status" value="1"/>
</dbReference>
<evidence type="ECO:0000256" key="4">
    <source>
        <dbReference type="ARBA" id="ARBA00051722"/>
    </source>
</evidence>
<evidence type="ECO:0000313" key="6">
    <source>
        <dbReference type="Proteomes" id="UP000593892"/>
    </source>
</evidence>